<keyword evidence="5" id="KW-1185">Reference proteome</keyword>
<evidence type="ECO:0000313" key="4">
    <source>
        <dbReference type="EMBL" id="TVT25083.1"/>
    </source>
</evidence>
<evidence type="ECO:0000256" key="2">
    <source>
        <dbReference type="SAM" id="MobiDB-lite"/>
    </source>
</evidence>
<dbReference type="Gene3D" id="1.10.1780.10">
    <property type="entry name" value="Clp, N-terminal domain"/>
    <property type="match status" value="1"/>
</dbReference>
<dbReference type="Proteomes" id="UP000318578">
    <property type="component" value="Unassembled WGS sequence"/>
</dbReference>
<protein>
    <recommendedName>
        <fullName evidence="3">Clp R domain-containing protein</fullName>
    </recommendedName>
</protein>
<dbReference type="SUPFAM" id="SSF81923">
    <property type="entry name" value="Double Clp-N motif"/>
    <property type="match status" value="1"/>
</dbReference>
<evidence type="ECO:0000259" key="3">
    <source>
        <dbReference type="PROSITE" id="PS51903"/>
    </source>
</evidence>
<dbReference type="PANTHER" id="PTHR47016">
    <property type="entry name" value="ATP-DEPENDENT CLP PROTEASE ATP-BINDING SUBUNIT CLPT1, CHLOROPLASTIC"/>
    <property type="match status" value="1"/>
</dbReference>
<dbReference type="AlphaFoldDB" id="A0A558ALF0"/>
<reference evidence="4 5" key="1">
    <citation type="submission" date="2019-07" db="EMBL/GenBank/DDBJ databases">
        <title>New species of Amycolatopsis and Streptomyces.</title>
        <authorList>
            <person name="Duangmal K."/>
            <person name="Teo W.F.A."/>
            <person name="Lipun K."/>
        </authorList>
    </citation>
    <scope>NUCLEOTIDE SEQUENCE [LARGE SCALE GENOMIC DNA]</scope>
    <source>
        <strain evidence="4 5">JCM 30562</strain>
    </source>
</reference>
<dbReference type="InterPro" id="IPR044217">
    <property type="entry name" value="CLPT1/2"/>
</dbReference>
<dbReference type="PROSITE" id="PS51903">
    <property type="entry name" value="CLP_R"/>
    <property type="match status" value="1"/>
</dbReference>
<feature type="compositionally biased region" description="Polar residues" evidence="2">
    <location>
        <begin position="26"/>
        <end position="37"/>
    </location>
</feature>
<gene>
    <name evidence="4" type="ORF">FNH06_04510</name>
</gene>
<comment type="caution">
    <text evidence="4">The sequence shown here is derived from an EMBL/GenBank/DDBJ whole genome shotgun (WGS) entry which is preliminary data.</text>
</comment>
<dbReference type="InterPro" id="IPR036628">
    <property type="entry name" value="Clp_N_dom_sf"/>
</dbReference>
<dbReference type="RefSeq" id="WP_144633995.1">
    <property type="nucleotide sequence ID" value="NZ_BNAX01000015.1"/>
</dbReference>
<proteinExistence type="predicted"/>
<sequence>MVTTFNAGITGLVKALHPGLVGDSPNRGTPTTSTSTGACRPPETADRLVLGFPSSSCHPGRMFERFSDDARRTVVLAQAESCRLAHRHIGAEHLLLALTRQDGTRVAGALLTAGITHARVGAEVERWEGRGQGPLPGHLPFTAAAKAILEKATFTASQRRHSVVTPEHLFLALLRESDEAATQVISGLGADPAALLAEATALVG</sequence>
<feature type="region of interest" description="Disordered" evidence="2">
    <location>
        <begin position="19"/>
        <end position="43"/>
    </location>
</feature>
<dbReference type="EMBL" id="VJZA01000004">
    <property type="protein sequence ID" value="TVT25083.1"/>
    <property type="molecule type" value="Genomic_DNA"/>
</dbReference>
<dbReference type="OrthoDB" id="3628183at2"/>
<dbReference type="Pfam" id="PF02861">
    <property type="entry name" value="Clp_N"/>
    <property type="match status" value="1"/>
</dbReference>
<accession>A0A558ALF0</accession>
<evidence type="ECO:0000256" key="1">
    <source>
        <dbReference type="PROSITE-ProRule" id="PRU01251"/>
    </source>
</evidence>
<keyword evidence="1" id="KW-0677">Repeat</keyword>
<dbReference type="InterPro" id="IPR004176">
    <property type="entry name" value="Clp_R_N"/>
</dbReference>
<name>A0A558ALF0_9PSEU</name>
<feature type="domain" description="Clp R" evidence="3">
    <location>
        <begin position="63"/>
        <end position="204"/>
    </location>
</feature>
<dbReference type="PANTHER" id="PTHR47016:SF5">
    <property type="entry name" value="CLP DOMAIN SUPERFAMILY PROTEIN"/>
    <property type="match status" value="1"/>
</dbReference>
<evidence type="ECO:0000313" key="5">
    <source>
        <dbReference type="Proteomes" id="UP000318578"/>
    </source>
</evidence>
<organism evidence="4 5">
    <name type="scientific">Amycolatopsis acidiphila</name>
    <dbReference type="NCBI Taxonomy" id="715473"/>
    <lineage>
        <taxon>Bacteria</taxon>
        <taxon>Bacillati</taxon>
        <taxon>Actinomycetota</taxon>
        <taxon>Actinomycetes</taxon>
        <taxon>Pseudonocardiales</taxon>
        <taxon>Pseudonocardiaceae</taxon>
        <taxon>Amycolatopsis</taxon>
    </lineage>
</organism>